<accession>A0A4D4LDA3</accession>
<gene>
    <name evidence="2" type="ORF">SVIO_066860</name>
</gene>
<evidence type="ECO:0000256" key="1">
    <source>
        <dbReference type="SAM" id="MobiDB-lite"/>
    </source>
</evidence>
<protein>
    <submittedName>
        <fullName evidence="2">Uncharacterized protein</fullName>
    </submittedName>
</protein>
<feature type="region of interest" description="Disordered" evidence="1">
    <location>
        <begin position="1"/>
        <end position="20"/>
    </location>
</feature>
<comment type="caution">
    <text evidence="2">The sequence shown here is derived from an EMBL/GenBank/DDBJ whole genome shotgun (WGS) entry which is preliminary data.</text>
</comment>
<feature type="compositionally biased region" description="Polar residues" evidence="1">
    <location>
        <begin position="1"/>
        <end position="10"/>
    </location>
</feature>
<keyword evidence="3" id="KW-1185">Reference proteome</keyword>
<sequence>MERTPSQTNGPAAERVGASIRGEPAIGDEYIDIAQEFCGHILAAYLPCPKYAGAPPHPHRTVTALVNSSNRSG</sequence>
<dbReference type="Proteomes" id="UP000301309">
    <property type="component" value="Unassembled WGS sequence"/>
</dbReference>
<proteinExistence type="predicted"/>
<dbReference type="EMBL" id="BJHW01000001">
    <property type="protein sequence ID" value="GDY56063.1"/>
    <property type="molecule type" value="Genomic_DNA"/>
</dbReference>
<dbReference type="AlphaFoldDB" id="A0A4D4LDA3"/>
<name>A0A4D4LDA3_STRVO</name>
<evidence type="ECO:0000313" key="2">
    <source>
        <dbReference type="EMBL" id="GDY56063.1"/>
    </source>
</evidence>
<evidence type="ECO:0000313" key="3">
    <source>
        <dbReference type="Proteomes" id="UP000301309"/>
    </source>
</evidence>
<reference evidence="2 3" key="1">
    <citation type="journal article" date="2020" name="Int. J. Syst. Evol. Microbiol.">
        <title>Reclassification of Streptomyces castelarensis and Streptomyces sporoclivatus as later heterotypic synonyms of Streptomyces antimycoticus.</title>
        <authorList>
            <person name="Komaki H."/>
            <person name="Tamura T."/>
        </authorList>
    </citation>
    <scope>NUCLEOTIDE SEQUENCE [LARGE SCALE GENOMIC DNA]</scope>
    <source>
        <strain evidence="2 3">NBRC 13459</strain>
    </source>
</reference>
<organism evidence="2 3">
    <name type="scientific">Streptomyces violaceusniger</name>
    <dbReference type="NCBI Taxonomy" id="68280"/>
    <lineage>
        <taxon>Bacteria</taxon>
        <taxon>Bacillati</taxon>
        <taxon>Actinomycetota</taxon>
        <taxon>Actinomycetes</taxon>
        <taxon>Kitasatosporales</taxon>
        <taxon>Streptomycetaceae</taxon>
        <taxon>Streptomyces</taxon>
        <taxon>Streptomyces violaceusniger group</taxon>
    </lineage>
</organism>